<dbReference type="Pfam" id="PF01764">
    <property type="entry name" value="Lipase_3"/>
    <property type="match status" value="1"/>
</dbReference>
<evidence type="ECO:0000256" key="8">
    <source>
        <dbReference type="ARBA" id="ARBA00022837"/>
    </source>
</evidence>
<evidence type="ECO:0000256" key="9">
    <source>
        <dbReference type="ARBA" id="ARBA00022963"/>
    </source>
</evidence>
<keyword evidence="7" id="KW-0378">Hydrolase</keyword>
<evidence type="ECO:0000259" key="15">
    <source>
        <dbReference type="Pfam" id="PF01764"/>
    </source>
</evidence>
<sequence>MDSSSPPPKKSFRSAYSRVLSGLSVARDGIAVARPAVGGGFAAARAGVDAAFDTHRWAVSAALRVAESRAGDDLSESSPAARGILTGGEAASAVINAAHRMTKTSLSFSEGITKASLHASDSALSMVGAERGEGLRIFAEAVSARRSNGTSPEDVRSALLGLSSLLQAVGNNLLAPIGPLRVMGAARELASIHAERRRKRIAWRKEEGVPSPVIPGRDEISLLSRFMHLAAAAYGPGAIYAYGLSTSKNHETNTASLTNEELITMMTGIPHTDIALLASENDLYLPSHFIALDRAHKDVVLSIRGTQSIHDVIVDLICQSETFVSVFDRDETVEGKVHNGFLKSAQRLAGTLHEVIKQILLENPEYSLVIVGHSLGGAIATLLTLLWARIPLFRERQIRAISFSSPCSVCSTLSRAPFTRRHITSVVFGDDIVSRLGLETFRELQCDIQALDLSTNGKNQGEGPVIYPLEGEEKMYCAGRVWWLESKELEPYPIVEIDPVEELNAIELHPNMFSIHLPNACIEVLEGLETIDHRKL</sequence>
<keyword evidence="4" id="KW-0597">Phosphoprotein</keyword>
<keyword evidence="12" id="KW-0472">Membrane</keyword>
<keyword evidence="6" id="KW-0479">Metal-binding</keyword>
<dbReference type="GO" id="GO:0046872">
    <property type="term" value="F:metal ion binding"/>
    <property type="evidence" value="ECO:0007669"/>
    <property type="project" value="UniProtKB-KW"/>
</dbReference>
<name>A0A7S4J055_9STRA</name>
<keyword evidence="5" id="KW-0812">Transmembrane</keyword>
<reference evidence="16" key="1">
    <citation type="submission" date="2021-01" db="EMBL/GenBank/DDBJ databases">
        <authorList>
            <person name="Corre E."/>
            <person name="Pelletier E."/>
            <person name="Niang G."/>
            <person name="Scheremetjew M."/>
            <person name="Finn R."/>
            <person name="Kale V."/>
            <person name="Holt S."/>
            <person name="Cochrane G."/>
            <person name="Meng A."/>
            <person name="Brown T."/>
            <person name="Cohen L."/>
        </authorList>
    </citation>
    <scope>NUCLEOTIDE SEQUENCE</scope>
    <source>
        <strain evidence="16">Isolate 1302-5</strain>
    </source>
</reference>
<keyword evidence="10" id="KW-1133">Transmembrane helix</keyword>
<evidence type="ECO:0000256" key="14">
    <source>
        <dbReference type="ARBA" id="ARBA00026104"/>
    </source>
</evidence>
<dbReference type="GO" id="GO:0019369">
    <property type="term" value="P:arachidonate metabolic process"/>
    <property type="evidence" value="ECO:0007669"/>
    <property type="project" value="TreeGrafter"/>
</dbReference>
<dbReference type="PANTHER" id="PTHR45792:SF8">
    <property type="entry name" value="DIACYLGLYCEROL LIPASE-ALPHA"/>
    <property type="match status" value="1"/>
</dbReference>
<evidence type="ECO:0000256" key="13">
    <source>
        <dbReference type="ARBA" id="ARBA00024531"/>
    </source>
</evidence>
<evidence type="ECO:0000256" key="2">
    <source>
        <dbReference type="ARBA" id="ARBA00004651"/>
    </source>
</evidence>
<evidence type="ECO:0000256" key="11">
    <source>
        <dbReference type="ARBA" id="ARBA00023098"/>
    </source>
</evidence>
<dbReference type="AlphaFoldDB" id="A0A7S4J055"/>
<proteinExistence type="predicted"/>
<keyword evidence="3" id="KW-1003">Cell membrane</keyword>
<keyword evidence="9" id="KW-0442">Lipid degradation</keyword>
<protein>
    <recommendedName>
        <fullName evidence="14">sn-1-specific diacylglycerol lipase</fullName>
        <ecNumber evidence="14">3.1.1.116</ecNumber>
    </recommendedName>
</protein>
<accession>A0A7S4J055</accession>
<dbReference type="GO" id="GO:0016298">
    <property type="term" value="F:lipase activity"/>
    <property type="evidence" value="ECO:0007669"/>
    <property type="project" value="TreeGrafter"/>
</dbReference>
<gene>
    <name evidence="16" type="ORF">OAUR00152_LOCUS18495</name>
</gene>
<evidence type="ECO:0000256" key="3">
    <source>
        <dbReference type="ARBA" id="ARBA00022475"/>
    </source>
</evidence>
<evidence type="ECO:0000256" key="12">
    <source>
        <dbReference type="ARBA" id="ARBA00023136"/>
    </source>
</evidence>
<evidence type="ECO:0000256" key="7">
    <source>
        <dbReference type="ARBA" id="ARBA00022801"/>
    </source>
</evidence>
<dbReference type="SUPFAM" id="SSF53474">
    <property type="entry name" value="alpha/beta-Hydrolases"/>
    <property type="match status" value="1"/>
</dbReference>
<dbReference type="CDD" id="cd00519">
    <property type="entry name" value="Lipase_3"/>
    <property type="match status" value="1"/>
</dbReference>
<keyword evidence="11" id="KW-0443">Lipid metabolism</keyword>
<evidence type="ECO:0000313" key="16">
    <source>
        <dbReference type="EMBL" id="CAE2245447.1"/>
    </source>
</evidence>
<comment type="catalytic activity">
    <reaction evidence="13">
        <text>a 1,2-diacyl-sn-glycerol + H2O = a 2-acylglycerol + a fatty acid + H(+)</text>
        <dbReference type="Rhea" id="RHEA:33275"/>
        <dbReference type="ChEBI" id="CHEBI:15377"/>
        <dbReference type="ChEBI" id="CHEBI:15378"/>
        <dbReference type="ChEBI" id="CHEBI:17389"/>
        <dbReference type="ChEBI" id="CHEBI:17815"/>
        <dbReference type="ChEBI" id="CHEBI:28868"/>
        <dbReference type="EC" id="3.1.1.116"/>
    </reaction>
    <physiologicalReaction direction="left-to-right" evidence="13">
        <dbReference type="Rhea" id="RHEA:33276"/>
    </physiologicalReaction>
</comment>
<dbReference type="PANTHER" id="PTHR45792">
    <property type="entry name" value="DIACYLGLYCEROL LIPASE HOMOLOG-RELATED"/>
    <property type="match status" value="1"/>
</dbReference>
<dbReference type="EMBL" id="HBKQ01027319">
    <property type="protein sequence ID" value="CAE2245447.1"/>
    <property type="molecule type" value="Transcribed_RNA"/>
</dbReference>
<dbReference type="EC" id="3.1.1.116" evidence="14"/>
<evidence type="ECO:0000256" key="5">
    <source>
        <dbReference type="ARBA" id="ARBA00022692"/>
    </source>
</evidence>
<dbReference type="InterPro" id="IPR002921">
    <property type="entry name" value="Fungal_lipase-type"/>
</dbReference>
<dbReference type="Gene3D" id="3.40.50.1820">
    <property type="entry name" value="alpha/beta hydrolase"/>
    <property type="match status" value="1"/>
</dbReference>
<organism evidence="16">
    <name type="scientific">Odontella aurita</name>
    <dbReference type="NCBI Taxonomy" id="265563"/>
    <lineage>
        <taxon>Eukaryota</taxon>
        <taxon>Sar</taxon>
        <taxon>Stramenopiles</taxon>
        <taxon>Ochrophyta</taxon>
        <taxon>Bacillariophyta</taxon>
        <taxon>Mediophyceae</taxon>
        <taxon>Biddulphiophycidae</taxon>
        <taxon>Eupodiscales</taxon>
        <taxon>Odontellaceae</taxon>
        <taxon>Odontella</taxon>
    </lineage>
</organism>
<dbReference type="GO" id="GO:0046340">
    <property type="term" value="P:diacylglycerol catabolic process"/>
    <property type="evidence" value="ECO:0007669"/>
    <property type="project" value="TreeGrafter"/>
</dbReference>
<dbReference type="InterPro" id="IPR052214">
    <property type="entry name" value="DAG_Lipase-Related"/>
</dbReference>
<evidence type="ECO:0000256" key="10">
    <source>
        <dbReference type="ARBA" id="ARBA00022989"/>
    </source>
</evidence>
<comment type="cofactor">
    <cofactor evidence="1">
        <name>Ca(2+)</name>
        <dbReference type="ChEBI" id="CHEBI:29108"/>
    </cofactor>
</comment>
<evidence type="ECO:0000256" key="1">
    <source>
        <dbReference type="ARBA" id="ARBA00001913"/>
    </source>
</evidence>
<keyword evidence="8" id="KW-0106">Calcium</keyword>
<evidence type="ECO:0000256" key="4">
    <source>
        <dbReference type="ARBA" id="ARBA00022553"/>
    </source>
</evidence>
<dbReference type="InterPro" id="IPR029058">
    <property type="entry name" value="AB_hydrolase_fold"/>
</dbReference>
<dbReference type="GO" id="GO:0005886">
    <property type="term" value="C:plasma membrane"/>
    <property type="evidence" value="ECO:0007669"/>
    <property type="project" value="UniProtKB-SubCell"/>
</dbReference>
<comment type="subcellular location">
    <subcellularLocation>
        <location evidence="2">Cell membrane</location>
        <topology evidence="2">Multi-pass membrane protein</topology>
    </subcellularLocation>
</comment>
<evidence type="ECO:0000256" key="6">
    <source>
        <dbReference type="ARBA" id="ARBA00022723"/>
    </source>
</evidence>
<feature type="domain" description="Fungal lipase-type" evidence="15">
    <location>
        <begin position="300"/>
        <end position="437"/>
    </location>
</feature>